<dbReference type="Proteomes" id="UP000185207">
    <property type="component" value="Unassembled WGS sequence"/>
</dbReference>
<evidence type="ECO:0000313" key="2">
    <source>
        <dbReference type="EMBL" id="SIO10849.1"/>
    </source>
</evidence>
<protein>
    <recommendedName>
        <fullName evidence="1">DUF4236 domain-containing protein</fullName>
    </recommendedName>
</protein>
<keyword evidence="3" id="KW-1185">Reference proteome</keyword>
<accession>A0A1N6GTJ5</accession>
<dbReference type="AlphaFoldDB" id="A0A1N6GTJ5"/>
<dbReference type="STRING" id="1416779.SAMN05444409_2042"/>
<gene>
    <name evidence="2" type="ORF">SAMN05444409_2042</name>
</gene>
<dbReference type="RefSeq" id="WP_074235147.1">
    <property type="nucleotide sequence ID" value="NZ_FSRK01000001.1"/>
</dbReference>
<feature type="domain" description="DUF4236" evidence="1">
    <location>
        <begin position="3"/>
        <end position="52"/>
    </location>
</feature>
<dbReference type="InterPro" id="IPR025330">
    <property type="entry name" value="DUF4236"/>
</dbReference>
<organism evidence="2 3">
    <name type="scientific">Epilithonimonas zeae</name>
    <dbReference type="NCBI Taxonomy" id="1416779"/>
    <lineage>
        <taxon>Bacteria</taxon>
        <taxon>Pseudomonadati</taxon>
        <taxon>Bacteroidota</taxon>
        <taxon>Flavobacteriia</taxon>
        <taxon>Flavobacteriales</taxon>
        <taxon>Weeksellaceae</taxon>
        <taxon>Chryseobacterium group</taxon>
        <taxon>Epilithonimonas</taxon>
    </lineage>
</organism>
<name>A0A1N6GTJ5_9FLAO</name>
<evidence type="ECO:0000259" key="1">
    <source>
        <dbReference type="Pfam" id="PF14020"/>
    </source>
</evidence>
<dbReference type="OrthoDB" id="9806903at2"/>
<dbReference type="Pfam" id="PF14020">
    <property type="entry name" value="DUF4236"/>
    <property type="match status" value="1"/>
</dbReference>
<dbReference type="EMBL" id="FSRK01000001">
    <property type="protein sequence ID" value="SIO10849.1"/>
    <property type="molecule type" value="Genomic_DNA"/>
</dbReference>
<sequence length="372" mass="42167">MAWSYRKRIKIIPGVHLNFSKSGISTSIGVKGASLNFKSSGTRLNTNVLGFSNSYDLSGRSSQRRHPQSYPNPQPTYKELSDNIFSADLHEITSQNMMGIKESILVAQQQKAELQADLRKMKTALGYSKTKKIASYLFIYGLINKTVVPKINEDINAQKEAIKETQIVIDNSAVNIDIQFDDPTKKKFDRLYNAFKNLSASHRIWDITGAHYQDRVATRSSASTVVNRRDAKFGFRSLPIIKSNYEALYFQNINGADLYFYPTFVLMYTNNQNFALVGIDELSLIFSSVSFTETSSVPRDSKIIRKTWAKVNKNGTPDKRFKSNYQIPVVQYGRLKFSNSTGLNEEYQISNFEATEAFGNAFLEYRSACKVL</sequence>
<proteinExistence type="predicted"/>
<evidence type="ECO:0000313" key="3">
    <source>
        <dbReference type="Proteomes" id="UP000185207"/>
    </source>
</evidence>
<reference evidence="3" key="1">
    <citation type="submission" date="2016-11" db="EMBL/GenBank/DDBJ databases">
        <authorList>
            <person name="Varghese N."/>
            <person name="Submissions S."/>
        </authorList>
    </citation>
    <scope>NUCLEOTIDE SEQUENCE [LARGE SCALE GENOMIC DNA]</scope>
    <source>
        <strain evidence="3">DSM 27623</strain>
    </source>
</reference>